<dbReference type="AlphaFoldDB" id="A0AAN9IS12"/>
<keyword evidence="3" id="KW-1185">Reference proteome</keyword>
<proteinExistence type="predicted"/>
<reference evidence="2 3" key="1">
    <citation type="submission" date="2024-01" db="EMBL/GenBank/DDBJ databases">
        <title>The genomes of 5 underutilized Papilionoideae crops provide insights into root nodulation and disease resistance.</title>
        <authorList>
            <person name="Yuan L."/>
        </authorList>
    </citation>
    <scope>NUCLEOTIDE SEQUENCE [LARGE SCALE GENOMIC DNA]</scope>
    <source>
        <strain evidence="2">LY-2023</strain>
        <tissue evidence="2">Leaf</tissue>
    </source>
</reference>
<protein>
    <submittedName>
        <fullName evidence="2">Uncharacterized protein</fullName>
    </submittedName>
</protein>
<accession>A0AAN9IS12</accession>
<feature type="region of interest" description="Disordered" evidence="1">
    <location>
        <begin position="1"/>
        <end position="23"/>
    </location>
</feature>
<evidence type="ECO:0000313" key="3">
    <source>
        <dbReference type="Proteomes" id="UP001359559"/>
    </source>
</evidence>
<evidence type="ECO:0000313" key="2">
    <source>
        <dbReference type="EMBL" id="KAK7285210.1"/>
    </source>
</evidence>
<comment type="caution">
    <text evidence="2">The sequence shown here is derived from an EMBL/GenBank/DDBJ whole genome shotgun (WGS) entry which is preliminary data.</text>
</comment>
<name>A0AAN9IS12_CLITE</name>
<dbReference type="Proteomes" id="UP001359559">
    <property type="component" value="Unassembled WGS sequence"/>
</dbReference>
<feature type="compositionally biased region" description="Pro residues" evidence="1">
    <location>
        <begin position="51"/>
        <end position="61"/>
    </location>
</feature>
<gene>
    <name evidence="2" type="ORF">RJT34_19972</name>
</gene>
<feature type="region of interest" description="Disordered" evidence="1">
    <location>
        <begin position="37"/>
        <end position="84"/>
    </location>
</feature>
<evidence type="ECO:0000256" key="1">
    <source>
        <dbReference type="SAM" id="MobiDB-lite"/>
    </source>
</evidence>
<dbReference type="EMBL" id="JAYKXN010000005">
    <property type="protein sequence ID" value="KAK7285210.1"/>
    <property type="molecule type" value="Genomic_DNA"/>
</dbReference>
<feature type="compositionally biased region" description="Acidic residues" evidence="1">
    <location>
        <begin position="75"/>
        <end position="84"/>
    </location>
</feature>
<sequence>MLAVIAEEPDNVTIGQPREADQPFEKDIEELAELIGREAAISEDPLGPHLLPEPPRAPRSPTPEYIPLSPRGNGDELEEDPEEEPVDIMATDPPIILDLPNQCFFTYEEAEDLTAMSVEARDLLAIAYDAYHYRRPWTTHPSTDQPPY</sequence>
<organism evidence="2 3">
    <name type="scientific">Clitoria ternatea</name>
    <name type="common">Butterfly pea</name>
    <dbReference type="NCBI Taxonomy" id="43366"/>
    <lineage>
        <taxon>Eukaryota</taxon>
        <taxon>Viridiplantae</taxon>
        <taxon>Streptophyta</taxon>
        <taxon>Embryophyta</taxon>
        <taxon>Tracheophyta</taxon>
        <taxon>Spermatophyta</taxon>
        <taxon>Magnoliopsida</taxon>
        <taxon>eudicotyledons</taxon>
        <taxon>Gunneridae</taxon>
        <taxon>Pentapetalae</taxon>
        <taxon>rosids</taxon>
        <taxon>fabids</taxon>
        <taxon>Fabales</taxon>
        <taxon>Fabaceae</taxon>
        <taxon>Papilionoideae</taxon>
        <taxon>50 kb inversion clade</taxon>
        <taxon>NPAAA clade</taxon>
        <taxon>indigoferoid/millettioid clade</taxon>
        <taxon>Phaseoleae</taxon>
        <taxon>Clitoria</taxon>
    </lineage>
</organism>